<name>A0A0A8YV36_ARUDO</name>
<dbReference type="AlphaFoldDB" id="A0A0A8YV36"/>
<reference evidence="1" key="1">
    <citation type="submission" date="2014-09" db="EMBL/GenBank/DDBJ databases">
        <authorList>
            <person name="Magalhaes I.L.F."/>
            <person name="Oliveira U."/>
            <person name="Santos F.R."/>
            <person name="Vidigal T.H.D.A."/>
            <person name="Brescovit A.D."/>
            <person name="Santos A.J."/>
        </authorList>
    </citation>
    <scope>NUCLEOTIDE SEQUENCE</scope>
    <source>
        <tissue evidence="1">Shoot tissue taken approximately 20 cm above the soil surface</tissue>
    </source>
</reference>
<protein>
    <submittedName>
        <fullName evidence="1">Uncharacterized protein</fullName>
    </submittedName>
</protein>
<proteinExistence type="predicted"/>
<evidence type="ECO:0000313" key="1">
    <source>
        <dbReference type="EMBL" id="JAD29268.1"/>
    </source>
</evidence>
<dbReference type="EMBL" id="GBRH01268627">
    <property type="protein sequence ID" value="JAD29268.1"/>
    <property type="molecule type" value="Transcribed_RNA"/>
</dbReference>
<sequence length="30" mass="3496">MNKNKQYERPSMTFKLFVTISPTSLNFDSA</sequence>
<organism evidence="1">
    <name type="scientific">Arundo donax</name>
    <name type="common">Giant reed</name>
    <name type="synonym">Donax arundinaceus</name>
    <dbReference type="NCBI Taxonomy" id="35708"/>
    <lineage>
        <taxon>Eukaryota</taxon>
        <taxon>Viridiplantae</taxon>
        <taxon>Streptophyta</taxon>
        <taxon>Embryophyta</taxon>
        <taxon>Tracheophyta</taxon>
        <taxon>Spermatophyta</taxon>
        <taxon>Magnoliopsida</taxon>
        <taxon>Liliopsida</taxon>
        <taxon>Poales</taxon>
        <taxon>Poaceae</taxon>
        <taxon>PACMAD clade</taxon>
        <taxon>Arundinoideae</taxon>
        <taxon>Arundineae</taxon>
        <taxon>Arundo</taxon>
    </lineage>
</organism>
<accession>A0A0A8YV36</accession>
<reference evidence="1" key="2">
    <citation type="journal article" date="2015" name="Data Brief">
        <title>Shoot transcriptome of the giant reed, Arundo donax.</title>
        <authorList>
            <person name="Barrero R.A."/>
            <person name="Guerrero F.D."/>
            <person name="Moolhuijzen P."/>
            <person name="Goolsby J.A."/>
            <person name="Tidwell J."/>
            <person name="Bellgard S.E."/>
            <person name="Bellgard M.I."/>
        </authorList>
    </citation>
    <scope>NUCLEOTIDE SEQUENCE</scope>
    <source>
        <tissue evidence="1">Shoot tissue taken approximately 20 cm above the soil surface</tissue>
    </source>
</reference>